<feature type="region of interest" description="Disordered" evidence="1">
    <location>
        <begin position="146"/>
        <end position="169"/>
    </location>
</feature>
<accession>A0A9Q1BFL3</accession>
<dbReference type="EMBL" id="JAIZAY010000017">
    <property type="protein sequence ID" value="KAJ8025956.1"/>
    <property type="molecule type" value="Genomic_DNA"/>
</dbReference>
<evidence type="ECO:0000256" key="1">
    <source>
        <dbReference type="SAM" id="MobiDB-lite"/>
    </source>
</evidence>
<comment type="caution">
    <text evidence="2">The sequence shown here is derived from an EMBL/GenBank/DDBJ whole genome shotgun (WGS) entry which is preliminary data.</text>
</comment>
<keyword evidence="3" id="KW-1185">Reference proteome</keyword>
<protein>
    <submittedName>
        <fullName evidence="2">Uncharacterized protein</fullName>
    </submittedName>
</protein>
<feature type="region of interest" description="Disordered" evidence="1">
    <location>
        <begin position="1"/>
        <end position="24"/>
    </location>
</feature>
<evidence type="ECO:0000313" key="2">
    <source>
        <dbReference type="EMBL" id="KAJ8025956.1"/>
    </source>
</evidence>
<dbReference type="Proteomes" id="UP001152320">
    <property type="component" value="Chromosome 17"/>
</dbReference>
<feature type="compositionally biased region" description="Basic and acidic residues" evidence="1">
    <location>
        <begin position="285"/>
        <end position="298"/>
    </location>
</feature>
<reference evidence="2" key="1">
    <citation type="submission" date="2021-10" db="EMBL/GenBank/DDBJ databases">
        <title>Tropical sea cucumber genome reveals ecological adaptation and Cuvierian tubules defense mechanism.</title>
        <authorList>
            <person name="Chen T."/>
        </authorList>
    </citation>
    <scope>NUCLEOTIDE SEQUENCE</scope>
    <source>
        <strain evidence="2">Nanhai2018</strain>
        <tissue evidence="2">Muscle</tissue>
    </source>
</reference>
<feature type="region of interest" description="Disordered" evidence="1">
    <location>
        <begin position="226"/>
        <end position="388"/>
    </location>
</feature>
<sequence length="512" mass="58300">MSTSQEKSFRKGGQPVERMNSEKVEKLGKNVGDIVLGKIHRGNGKLKSLPKESSYLIFERKDSIFPNSLEQSCSKRFHRLLKQADCKDHSHADRKITKQSEFQLDSSSDCVYFVSSIDRRDRGSKKFREAHLEERNLYREAIARSQSRSTQCKRSSYPPRAVLPKSGGQPWVADEELQAVRSCPTLRRVGHSTDYCCLSNGPSSMEYSVKNKASLKRETKQEHLTYNSESKQTFERMRSNSTGERITEKGSKKKKENFNRKPPKAPSWQSLLNPTPAVDTSSSSSEKKKLSNKTESKLPPETSKLFNKTESKLRPETLVKEQKSDGPKPPKPPSWQSLTIPPKCHQTSSSVSLVDHDKMRIARSSNSSENDREQPAIFPESVEDDDDSVSEMSVQSESVDPFQKPARKINIKRTRSRLIDSSEVPKQESVVRLAQAKPFEYNLRETQFDNMVYLRENAERCQRWLQSLDDRVVNGSSYLDGKTVINGKDFLHEKFSFIASPYPSSDSTQDTL</sequence>
<organism evidence="2 3">
    <name type="scientific">Holothuria leucospilota</name>
    <name type="common">Black long sea cucumber</name>
    <name type="synonym">Mertensiothuria leucospilota</name>
    <dbReference type="NCBI Taxonomy" id="206669"/>
    <lineage>
        <taxon>Eukaryota</taxon>
        <taxon>Metazoa</taxon>
        <taxon>Echinodermata</taxon>
        <taxon>Eleutherozoa</taxon>
        <taxon>Echinozoa</taxon>
        <taxon>Holothuroidea</taxon>
        <taxon>Aspidochirotacea</taxon>
        <taxon>Aspidochirotida</taxon>
        <taxon>Holothuriidae</taxon>
        <taxon>Holothuria</taxon>
    </lineage>
</organism>
<feature type="compositionally biased region" description="Polar residues" evidence="1">
    <location>
        <begin position="334"/>
        <end position="352"/>
    </location>
</feature>
<name>A0A9Q1BFL3_HOLLE</name>
<proteinExistence type="predicted"/>
<evidence type="ECO:0000313" key="3">
    <source>
        <dbReference type="Proteomes" id="UP001152320"/>
    </source>
</evidence>
<dbReference type="OrthoDB" id="10072391at2759"/>
<feature type="compositionally biased region" description="Basic and acidic residues" evidence="1">
    <location>
        <begin position="307"/>
        <end position="328"/>
    </location>
</feature>
<gene>
    <name evidence="2" type="ORF">HOLleu_33668</name>
</gene>
<dbReference type="AlphaFoldDB" id="A0A9Q1BFL3"/>